<reference evidence="2 3" key="1">
    <citation type="submission" date="2024-10" db="EMBL/GenBank/DDBJ databases">
        <authorList>
            <person name="Kim D."/>
        </authorList>
    </citation>
    <scope>NUCLEOTIDE SEQUENCE [LARGE SCALE GENOMIC DNA]</scope>
    <source>
        <strain evidence="2">BH-2024</strain>
    </source>
</reference>
<evidence type="ECO:0000313" key="3">
    <source>
        <dbReference type="Proteomes" id="UP001620626"/>
    </source>
</evidence>
<protein>
    <submittedName>
        <fullName evidence="2">Uncharacterized protein</fullName>
    </submittedName>
</protein>
<comment type="caution">
    <text evidence="2">The sequence shown here is derived from an EMBL/GenBank/DDBJ whole genome shotgun (WGS) entry which is preliminary data.</text>
</comment>
<keyword evidence="1" id="KW-0732">Signal</keyword>
<evidence type="ECO:0000313" key="2">
    <source>
        <dbReference type="EMBL" id="KAL3112914.1"/>
    </source>
</evidence>
<dbReference type="AlphaFoldDB" id="A0ABD2LES7"/>
<name>A0ABD2LES7_9BILA</name>
<dbReference type="EMBL" id="JBICBT010000461">
    <property type="protein sequence ID" value="KAL3112914.1"/>
    <property type="molecule type" value="Genomic_DNA"/>
</dbReference>
<dbReference type="Proteomes" id="UP001620626">
    <property type="component" value="Unassembled WGS sequence"/>
</dbReference>
<organism evidence="2 3">
    <name type="scientific">Heterodera trifolii</name>
    <dbReference type="NCBI Taxonomy" id="157864"/>
    <lineage>
        <taxon>Eukaryota</taxon>
        <taxon>Metazoa</taxon>
        <taxon>Ecdysozoa</taxon>
        <taxon>Nematoda</taxon>
        <taxon>Chromadorea</taxon>
        <taxon>Rhabditida</taxon>
        <taxon>Tylenchina</taxon>
        <taxon>Tylenchomorpha</taxon>
        <taxon>Tylenchoidea</taxon>
        <taxon>Heteroderidae</taxon>
        <taxon>Heteroderinae</taxon>
        <taxon>Heterodera</taxon>
    </lineage>
</organism>
<keyword evidence="3" id="KW-1185">Reference proteome</keyword>
<proteinExistence type="predicted"/>
<evidence type="ECO:0000256" key="1">
    <source>
        <dbReference type="SAM" id="SignalP"/>
    </source>
</evidence>
<feature type="chain" id="PRO_5044819301" evidence="1">
    <location>
        <begin position="19"/>
        <end position="120"/>
    </location>
</feature>
<gene>
    <name evidence="2" type="ORF">niasHT_015620</name>
</gene>
<accession>A0ABD2LES7</accession>
<sequence length="120" mass="14537">MHLQFFLILLLNLDVSFCGQTIREAIVKEFSYWYYEMLFTSVPCDGAPHFYLDNLYTDFFTEEIFEERSKIELYILVVTHVYLLNVKIKQSKEKLERKIYWEGPKKVTNGYEKIREEMAR</sequence>
<feature type="signal peptide" evidence="1">
    <location>
        <begin position="1"/>
        <end position="18"/>
    </location>
</feature>